<dbReference type="RefSeq" id="WP_108481738.1">
    <property type="nucleotide sequence ID" value="NZ_QANO01000190.1"/>
</dbReference>
<reference evidence="2 3" key="1">
    <citation type="submission" date="2018-04" db="EMBL/GenBank/DDBJ databases">
        <authorList>
            <person name="Go L.Y."/>
            <person name="Mitchell J.A."/>
        </authorList>
    </citation>
    <scope>NUCLEOTIDE SEQUENCE [LARGE SCALE GENOMIC DNA]</scope>
    <source>
        <strain evidence="2 3">KCJK7865</strain>
    </source>
</reference>
<gene>
    <name evidence="2" type="ORF">DBB42_26295</name>
</gene>
<evidence type="ECO:0000256" key="1">
    <source>
        <dbReference type="SAM" id="MobiDB-lite"/>
    </source>
</evidence>
<protein>
    <recommendedName>
        <fullName evidence="4">Mobilization protein</fullName>
    </recommendedName>
</protein>
<evidence type="ECO:0000313" key="2">
    <source>
        <dbReference type="EMBL" id="PTU49278.1"/>
    </source>
</evidence>
<organism evidence="2 3">
    <name type="scientific">Pseudomonas plecoglossicida</name>
    <dbReference type="NCBI Taxonomy" id="70775"/>
    <lineage>
        <taxon>Bacteria</taxon>
        <taxon>Pseudomonadati</taxon>
        <taxon>Pseudomonadota</taxon>
        <taxon>Gammaproteobacteria</taxon>
        <taxon>Pseudomonadales</taxon>
        <taxon>Pseudomonadaceae</taxon>
        <taxon>Pseudomonas</taxon>
    </lineage>
</organism>
<evidence type="ECO:0000313" key="3">
    <source>
        <dbReference type="Proteomes" id="UP000244874"/>
    </source>
</evidence>
<dbReference type="AlphaFoldDB" id="A0A2R7UAQ6"/>
<feature type="compositionally biased region" description="Basic and acidic residues" evidence="1">
    <location>
        <begin position="8"/>
        <end position="22"/>
    </location>
</feature>
<dbReference type="EMBL" id="QANO01000190">
    <property type="protein sequence ID" value="PTU49278.1"/>
    <property type="molecule type" value="Genomic_DNA"/>
</dbReference>
<accession>A0A2R7UAQ6</accession>
<name>A0A2R7UAQ6_PSEDL</name>
<sequence>MAKTPAQRKKEQRERDKLSAEEREARLLSRRIVTDLYHNTDNALKRSMERAGIKEEQDLISRLIHGADRLPDEQLEAFLRII</sequence>
<comment type="caution">
    <text evidence="2">The sequence shown here is derived from an EMBL/GenBank/DDBJ whole genome shotgun (WGS) entry which is preliminary data.</text>
</comment>
<dbReference type="Proteomes" id="UP000244874">
    <property type="component" value="Unassembled WGS sequence"/>
</dbReference>
<proteinExistence type="predicted"/>
<evidence type="ECO:0008006" key="4">
    <source>
        <dbReference type="Google" id="ProtNLM"/>
    </source>
</evidence>
<feature type="region of interest" description="Disordered" evidence="1">
    <location>
        <begin position="1"/>
        <end position="22"/>
    </location>
</feature>